<protein>
    <submittedName>
        <fullName evidence="2">Uncharacterized protein</fullName>
    </submittedName>
</protein>
<feature type="compositionally biased region" description="Basic and acidic residues" evidence="1">
    <location>
        <begin position="1"/>
        <end position="12"/>
    </location>
</feature>
<dbReference type="EMBL" id="HBJA01078577">
    <property type="protein sequence ID" value="CAE0816360.1"/>
    <property type="molecule type" value="Transcribed_RNA"/>
</dbReference>
<accession>A0A7S4FVD3</accession>
<evidence type="ECO:0000313" key="2">
    <source>
        <dbReference type="EMBL" id="CAE0816360.1"/>
    </source>
</evidence>
<organism evidence="2">
    <name type="scientific">Eutreptiella gymnastica</name>
    <dbReference type="NCBI Taxonomy" id="73025"/>
    <lineage>
        <taxon>Eukaryota</taxon>
        <taxon>Discoba</taxon>
        <taxon>Euglenozoa</taxon>
        <taxon>Euglenida</taxon>
        <taxon>Spirocuta</taxon>
        <taxon>Euglenophyceae</taxon>
        <taxon>Eutreptiales</taxon>
        <taxon>Eutreptiaceae</taxon>
        <taxon>Eutreptiella</taxon>
    </lineage>
</organism>
<dbReference type="AlphaFoldDB" id="A0A7S4FVD3"/>
<feature type="compositionally biased region" description="Basic residues" evidence="1">
    <location>
        <begin position="30"/>
        <end position="39"/>
    </location>
</feature>
<evidence type="ECO:0000256" key="1">
    <source>
        <dbReference type="SAM" id="MobiDB-lite"/>
    </source>
</evidence>
<gene>
    <name evidence="2" type="ORF">EGYM00163_LOCUS27520</name>
</gene>
<sequence>MPLSGDEKRGKAADASLHKAAVAAEPLPAKGRHRSRGVKRPAQDHNWDWAKLLAEDTSVMVATWCTLLNMPELSADVPRNAEQRSWTWASVSGRCPPRSRRHAAPCCSAIWWDSHW</sequence>
<proteinExistence type="predicted"/>
<feature type="region of interest" description="Disordered" evidence="1">
    <location>
        <begin position="1"/>
        <end position="43"/>
    </location>
</feature>
<name>A0A7S4FVD3_9EUGL</name>
<reference evidence="2" key="1">
    <citation type="submission" date="2021-01" db="EMBL/GenBank/DDBJ databases">
        <authorList>
            <person name="Corre E."/>
            <person name="Pelletier E."/>
            <person name="Niang G."/>
            <person name="Scheremetjew M."/>
            <person name="Finn R."/>
            <person name="Kale V."/>
            <person name="Holt S."/>
            <person name="Cochrane G."/>
            <person name="Meng A."/>
            <person name="Brown T."/>
            <person name="Cohen L."/>
        </authorList>
    </citation>
    <scope>NUCLEOTIDE SEQUENCE</scope>
    <source>
        <strain evidence="2">CCMP1594</strain>
    </source>
</reference>